<evidence type="ECO:0000256" key="1">
    <source>
        <dbReference type="SAM" id="Phobius"/>
    </source>
</evidence>
<keyword evidence="3" id="KW-1185">Reference proteome</keyword>
<keyword evidence="1" id="KW-1133">Transmembrane helix</keyword>
<evidence type="ECO:0000313" key="3">
    <source>
        <dbReference type="Proteomes" id="UP000186469"/>
    </source>
</evidence>
<keyword evidence="1" id="KW-0812">Transmembrane</keyword>
<organism evidence="2 3">
    <name type="scientific">Desulfovibrio litoralis DSM 11393</name>
    <dbReference type="NCBI Taxonomy" id="1121455"/>
    <lineage>
        <taxon>Bacteria</taxon>
        <taxon>Pseudomonadati</taxon>
        <taxon>Thermodesulfobacteriota</taxon>
        <taxon>Desulfovibrionia</taxon>
        <taxon>Desulfovibrionales</taxon>
        <taxon>Desulfovibrionaceae</taxon>
        <taxon>Desulfovibrio</taxon>
    </lineage>
</organism>
<evidence type="ECO:0000313" key="2">
    <source>
        <dbReference type="EMBL" id="SHN57787.1"/>
    </source>
</evidence>
<keyword evidence="1" id="KW-0472">Membrane</keyword>
<dbReference type="OrthoDB" id="4275032at2"/>
<dbReference type="RefSeq" id="WP_072696621.1">
    <property type="nucleotide sequence ID" value="NZ_FRDI01000003.1"/>
</dbReference>
<gene>
    <name evidence="2" type="ORF">SAMN02745728_00949</name>
</gene>
<proteinExistence type="predicted"/>
<reference evidence="2 3" key="1">
    <citation type="submission" date="2016-12" db="EMBL/GenBank/DDBJ databases">
        <authorList>
            <person name="Song W.-J."/>
            <person name="Kurnit D.M."/>
        </authorList>
    </citation>
    <scope>NUCLEOTIDE SEQUENCE [LARGE SCALE GENOMIC DNA]</scope>
    <source>
        <strain evidence="2 3">DSM 11393</strain>
    </source>
</reference>
<accession>A0A1M7SH48</accession>
<dbReference type="Proteomes" id="UP000186469">
    <property type="component" value="Unassembled WGS sequence"/>
</dbReference>
<feature type="transmembrane region" description="Helical" evidence="1">
    <location>
        <begin position="14"/>
        <end position="34"/>
    </location>
</feature>
<protein>
    <submittedName>
        <fullName evidence="2">Uncharacterized protein</fullName>
    </submittedName>
</protein>
<dbReference type="EMBL" id="FRDI01000003">
    <property type="protein sequence ID" value="SHN57787.1"/>
    <property type="molecule type" value="Genomic_DNA"/>
</dbReference>
<dbReference type="AlphaFoldDB" id="A0A1M7SH48"/>
<name>A0A1M7SH48_9BACT</name>
<sequence length="170" mass="19516">MDQFIDFLTYSQNINVFSSLLTLFSLILASIKVIQKREMKKAMRANFQKHYNIYFQIARSASRIRHLEDDSSVNDIKLSQSIREANLIRGVVDTARADLIAYAREEINFTPFYEHPAVPNKKLPLTIALGKDSKLIPILAELENQPENPKCVFCGVGEKLTLLLRKFNKK</sequence>